<dbReference type="Proteomes" id="UP000016600">
    <property type="component" value="Unassembled WGS sequence"/>
</dbReference>
<proteinExistence type="predicted"/>
<sequence length="383" mass="44202">MKKIDHLPINWVNGLKLNNSHFFETYYNMVDTVRLDCEERLTGYNYGFGEGLTGTAVPVEIETKGDTVDTFSVLLKSCNAVTRNGFHIIYDRSLYGDYIPAAKLRDVEVDFSKRQELFIILFVNPYKLLPVGVPDPEITPLHHPYVLPEINIQLVPEAQVNKTFLERNCIIAGRGVAEGNLFTVDTQYIPPVQKTCYAQTLLSFLDFFTKHVKAVYDYSQLVYRKNITDSRRDTLVENTFSLCNVIQTFYSKNIFDLENLAAEQPPIHMVHLANRLANMLLTVLRTMPEKEFEVLLQYYNEWINVKPADFMHTIGDVASVVYKHTDIAPILSKIGDFIDILNKLFKKMSELEYVGLMRENIVISEDSERNVSESERKSWKVWE</sequence>
<reference evidence="1 2" key="1">
    <citation type="submission" date="2013-08" db="EMBL/GenBank/DDBJ databases">
        <authorList>
            <person name="Durkin A.S."/>
            <person name="Haft D.R."/>
            <person name="McCorrison J."/>
            <person name="Torralba M."/>
            <person name="Gillis M."/>
            <person name="Haft D.H."/>
            <person name="Methe B."/>
            <person name="Sutton G."/>
            <person name="Nelson K.E."/>
        </authorList>
    </citation>
    <scope>NUCLEOTIDE SEQUENCE [LARGE SCALE GENOMIC DNA]</scope>
    <source>
        <strain evidence="1 2">F0068</strain>
    </source>
</reference>
<protein>
    <submittedName>
        <fullName evidence="1">Uncharacterized protein</fullName>
    </submittedName>
</protein>
<keyword evidence="2" id="KW-1185">Reference proteome</keyword>
<gene>
    <name evidence="1" type="ORF">HMPREF1218_2024</name>
</gene>
<accession>U2MRQ0</accession>
<dbReference type="RefSeq" id="WP_021582791.1">
    <property type="nucleotide sequence ID" value="NZ_AWET01000003.1"/>
</dbReference>
<name>U2MRQ0_9BACT</name>
<dbReference type="PATRIC" id="fig|1081904.3.peg.22"/>
<organism evidence="1 2">
    <name type="scientific">Hoylesella pleuritidis F0068</name>
    <dbReference type="NCBI Taxonomy" id="1081904"/>
    <lineage>
        <taxon>Bacteria</taxon>
        <taxon>Pseudomonadati</taxon>
        <taxon>Bacteroidota</taxon>
        <taxon>Bacteroidia</taxon>
        <taxon>Bacteroidales</taxon>
        <taxon>Prevotellaceae</taxon>
        <taxon>Hoylesella</taxon>
    </lineage>
</organism>
<dbReference type="AlphaFoldDB" id="U2MRQ0"/>
<evidence type="ECO:0000313" key="1">
    <source>
        <dbReference type="EMBL" id="ERK04330.1"/>
    </source>
</evidence>
<dbReference type="EMBL" id="AWET01000003">
    <property type="protein sequence ID" value="ERK04330.1"/>
    <property type="molecule type" value="Genomic_DNA"/>
</dbReference>
<evidence type="ECO:0000313" key="2">
    <source>
        <dbReference type="Proteomes" id="UP000016600"/>
    </source>
</evidence>
<comment type="caution">
    <text evidence="1">The sequence shown here is derived from an EMBL/GenBank/DDBJ whole genome shotgun (WGS) entry which is preliminary data.</text>
</comment>